<feature type="transmembrane region" description="Helical" evidence="17">
    <location>
        <begin position="273"/>
        <end position="293"/>
    </location>
</feature>
<evidence type="ECO:0000256" key="15">
    <source>
        <dbReference type="ARBA" id="ARBA00032932"/>
    </source>
</evidence>
<evidence type="ECO:0000256" key="3">
    <source>
        <dbReference type="ARBA" id="ARBA00012374"/>
    </source>
</evidence>
<dbReference type="NCBIfam" id="NF001391">
    <property type="entry name" value="PRK00281.1-5"/>
    <property type="match status" value="1"/>
</dbReference>
<proteinExistence type="inferred from homology"/>
<organism evidence="18 19">
    <name type="scientific">Anaerococcus cruorum</name>
    <dbReference type="NCBI Taxonomy" id="3115617"/>
    <lineage>
        <taxon>Bacteria</taxon>
        <taxon>Bacillati</taxon>
        <taxon>Bacillota</taxon>
        <taxon>Tissierellia</taxon>
        <taxon>Tissierellales</taxon>
        <taxon>Peptoniphilaceae</taxon>
        <taxon>Anaerococcus</taxon>
    </lineage>
</organism>
<keyword evidence="11 17" id="KW-0472">Membrane</keyword>
<dbReference type="HAMAP" id="MF_01006">
    <property type="entry name" value="Undec_diphosphatase"/>
    <property type="match status" value="1"/>
</dbReference>
<comment type="subcellular location">
    <subcellularLocation>
        <location evidence="1 17">Cell membrane</location>
        <topology evidence="1 17">Multi-pass membrane protein</topology>
    </subcellularLocation>
</comment>
<evidence type="ECO:0000256" key="13">
    <source>
        <dbReference type="ARBA" id="ARBA00023316"/>
    </source>
</evidence>
<dbReference type="Proteomes" id="UP001638015">
    <property type="component" value="Unassembled WGS sequence"/>
</dbReference>
<keyword evidence="13 17" id="KW-0961">Cell wall biogenesis/degradation</keyword>
<evidence type="ECO:0000256" key="11">
    <source>
        <dbReference type="ARBA" id="ARBA00023136"/>
    </source>
</evidence>
<reference evidence="18 19" key="1">
    <citation type="journal article" date="2025" name="Anaerobe">
        <title>Description of Anaerococcus kampingiae sp. nov., Anaerococcus groningensis sp. nov., Anaerococcus martiniensis sp. nov., and Anaerococcus cruorum sp. nov., isolated from human clinical specimens.</title>
        <authorList>
            <person name="Boiten K.E."/>
            <person name="Meijer J."/>
            <person name="van Wezel E.M."/>
            <person name="Veloo A.C.M."/>
        </authorList>
    </citation>
    <scope>NUCLEOTIDE SEQUENCE [LARGE SCALE GENOMIC DNA]</scope>
    <source>
        <strain evidence="18 19">ENR1039</strain>
    </source>
</reference>
<evidence type="ECO:0000256" key="8">
    <source>
        <dbReference type="ARBA" id="ARBA00022960"/>
    </source>
</evidence>
<keyword evidence="19" id="KW-1185">Reference proteome</keyword>
<evidence type="ECO:0000256" key="1">
    <source>
        <dbReference type="ARBA" id="ARBA00004651"/>
    </source>
</evidence>
<sequence length="295" mass="33490">MIEFLKVLILSIVEGVTEFLPVSSTGHLILVNEFVKLDPPEFSNAFNVIIQLGAIMAVVVLYFKKLNPWDHEKTYKYYPKNYDKLNGQSRFYYRLTHPDERTIELWKRVIVGVIPAGVLGLLFDDYIDEHLFNPMVVATMLLVWGAIIIFVEKRNKNKNKNGFVNDNIINVSYKTIIAIGFFQALAMIPGTSRSAATIMGAMILGLSREAAAEFSFFLAIPTMLGATLLKVVKNVHGFTGSQWLLILVGMVLSFIVAYIVIKKFMEYISKHDFIPFGIYRIILSIIVFLYFGIIK</sequence>
<protein>
    <recommendedName>
        <fullName evidence="4 17">Undecaprenyl-diphosphatase</fullName>
        <ecNumber evidence="3 17">3.6.1.27</ecNumber>
    </recommendedName>
    <alternativeName>
        <fullName evidence="15 17">Bacitracin resistance protein</fullName>
    </alternativeName>
    <alternativeName>
        <fullName evidence="14 17">Undecaprenyl pyrophosphate phosphatase</fullName>
    </alternativeName>
</protein>
<dbReference type="InterPro" id="IPR003824">
    <property type="entry name" value="UppP"/>
</dbReference>
<feature type="transmembrane region" description="Helical" evidence="17">
    <location>
        <begin position="105"/>
        <end position="123"/>
    </location>
</feature>
<keyword evidence="12 17" id="KW-0046">Antibiotic resistance</keyword>
<evidence type="ECO:0000313" key="19">
    <source>
        <dbReference type="Proteomes" id="UP001638015"/>
    </source>
</evidence>
<evidence type="ECO:0000256" key="17">
    <source>
        <dbReference type="HAMAP-Rule" id="MF_01006"/>
    </source>
</evidence>
<evidence type="ECO:0000256" key="9">
    <source>
        <dbReference type="ARBA" id="ARBA00022984"/>
    </source>
</evidence>
<dbReference type="GO" id="GO:0050380">
    <property type="term" value="F:undecaprenyl-diphosphatase activity"/>
    <property type="evidence" value="ECO:0007669"/>
    <property type="project" value="UniProtKB-EC"/>
</dbReference>
<dbReference type="PANTHER" id="PTHR30622:SF3">
    <property type="entry name" value="UNDECAPRENYL-DIPHOSPHATASE"/>
    <property type="match status" value="1"/>
</dbReference>
<evidence type="ECO:0000256" key="14">
    <source>
        <dbReference type="ARBA" id="ARBA00032707"/>
    </source>
</evidence>
<evidence type="ECO:0000256" key="6">
    <source>
        <dbReference type="ARBA" id="ARBA00022692"/>
    </source>
</evidence>
<evidence type="ECO:0000256" key="10">
    <source>
        <dbReference type="ARBA" id="ARBA00022989"/>
    </source>
</evidence>
<evidence type="ECO:0000313" key="18">
    <source>
        <dbReference type="EMBL" id="MFO3716593.1"/>
    </source>
</evidence>
<evidence type="ECO:0000256" key="4">
    <source>
        <dbReference type="ARBA" id="ARBA00021581"/>
    </source>
</evidence>
<feature type="transmembrane region" description="Helical" evidence="17">
    <location>
        <begin position="243"/>
        <end position="261"/>
    </location>
</feature>
<keyword evidence="7 17" id="KW-0378">Hydrolase</keyword>
<keyword evidence="10 17" id="KW-1133">Transmembrane helix</keyword>
<feature type="transmembrane region" description="Helical" evidence="17">
    <location>
        <begin position="171"/>
        <end position="190"/>
    </location>
</feature>
<keyword evidence="9 17" id="KW-0573">Peptidoglycan synthesis</keyword>
<evidence type="ECO:0000256" key="5">
    <source>
        <dbReference type="ARBA" id="ARBA00022475"/>
    </source>
</evidence>
<comment type="similarity">
    <text evidence="2 17">Belongs to the UppP family.</text>
</comment>
<dbReference type="Pfam" id="PF02673">
    <property type="entry name" value="BacA"/>
    <property type="match status" value="1"/>
</dbReference>
<feature type="transmembrane region" description="Helical" evidence="17">
    <location>
        <begin position="7"/>
        <end position="30"/>
    </location>
</feature>
<keyword evidence="8 17" id="KW-0133">Cell shape</keyword>
<dbReference type="NCBIfam" id="NF001390">
    <property type="entry name" value="PRK00281.1-4"/>
    <property type="match status" value="1"/>
</dbReference>
<keyword evidence="5 17" id="KW-1003">Cell membrane</keyword>
<dbReference type="RefSeq" id="WP_410033231.1">
    <property type="nucleotide sequence ID" value="NZ_JBGMEH010000008.1"/>
</dbReference>
<accession>A0ABW9MXM8</accession>
<feature type="transmembrane region" description="Helical" evidence="17">
    <location>
        <begin position="42"/>
        <end position="63"/>
    </location>
</feature>
<gene>
    <name evidence="17" type="primary">uppP</name>
    <name evidence="18" type="ORF">ACCQ40_07465</name>
</gene>
<keyword evidence="6 17" id="KW-0812">Transmembrane</keyword>
<evidence type="ECO:0000256" key="12">
    <source>
        <dbReference type="ARBA" id="ARBA00023251"/>
    </source>
</evidence>
<feature type="transmembrane region" description="Helical" evidence="17">
    <location>
        <begin position="210"/>
        <end position="231"/>
    </location>
</feature>
<comment type="catalytic activity">
    <reaction evidence="16 17">
        <text>di-trans,octa-cis-undecaprenyl diphosphate + H2O = di-trans,octa-cis-undecaprenyl phosphate + phosphate + H(+)</text>
        <dbReference type="Rhea" id="RHEA:28094"/>
        <dbReference type="ChEBI" id="CHEBI:15377"/>
        <dbReference type="ChEBI" id="CHEBI:15378"/>
        <dbReference type="ChEBI" id="CHEBI:43474"/>
        <dbReference type="ChEBI" id="CHEBI:58405"/>
        <dbReference type="ChEBI" id="CHEBI:60392"/>
        <dbReference type="EC" id="3.6.1.27"/>
    </reaction>
</comment>
<feature type="transmembrane region" description="Helical" evidence="17">
    <location>
        <begin position="135"/>
        <end position="151"/>
    </location>
</feature>
<dbReference type="PANTHER" id="PTHR30622">
    <property type="entry name" value="UNDECAPRENYL-DIPHOSPHATASE"/>
    <property type="match status" value="1"/>
</dbReference>
<comment type="caution">
    <text evidence="18">The sequence shown here is derived from an EMBL/GenBank/DDBJ whole genome shotgun (WGS) entry which is preliminary data.</text>
</comment>
<comment type="miscellaneous">
    <text evidence="17">Bacitracin is thought to be involved in the inhibition of peptidoglycan synthesis by sequestering undecaprenyl diphosphate, thereby reducing the pool of lipid carrier available.</text>
</comment>
<comment type="function">
    <text evidence="17">Catalyzes the dephosphorylation of undecaprenyl diphosphate (UPP). Confers resistance to bacitracin.</text>
</comment>
<evidence type="ECO:0000256" key="16">
    <source>
        <dbReference type="ARBA" id="ARBA00047594"/>
    </source>
</evidence>
<evidence type="ECO:0000256" key="2">
    <source>
        <dbReference type="ARBA" id="ARBA00010621"/>
    </source>
</evidence>
<name>A0ABW9MXM8_9FIRM</name>
<dbReference type="EC" id="3.6.1.27" evidence="3 17"/>
<dbReference type="EMBL" id="JBGMEH010000008">
    <property type="protein sequence ID" value="MFO3716593.1"/>
    <property type="molecule type" value="Genomic_DNA"/>
</dbReference>
<evidence type="ECO:0000256" key="7">
    <source>
        <dbReference type="ARBA" id="ARBA00022801"/>
    </source>
</evidence>
<dbReference type="NCBIfam" id="TIGR00753">
    <property type="entry name" value="undec_PP_bacA"/>
    <property type="match status" value="1"/>
</dbReference>